<name>A0ABT2H2V4_9MICO</name>
<feature type="region of interest" description="Disordered" evidence="1">
    <location>
        <begin position="257"/>
        <end position="296"/>
    </location>
</feature>
<evidence type="ECO:0000256" key="2">
    <source>
        <dbReference type="SAM" id="Phobius"/>
    </source>
</evidence>
<dbReference type="RefSeq" id="WP_259539110.1">
    <property type="nucleotide sequence ID" value="NZ_JANLCJ010000003.1"/>
</dbReference>
<accession>A0ABT2H2V4</accession>
<feature type="transmembrane region" description="Helical" evidence="2">
    <location>
        <begin position="64"/>
        <end position="83"/>
    </location>
</feature>
<feature type="compositionally biased region" description="Polar residues" evidence="1">
    <location>
        <begin position="176"/>
        <end position="185"/>
    </location>
</feature>
<evidence type="ECO:0000256" key="1">
    <source>
        <dbReference type="SAM" id="MobiDB-lite"/>
    </source>
</evidence>
<keyword evidence="2" id="KW-0812">Transmembrane</keyword>
<feature type="transmembrane region" description="Helical" evidence="2">
    <location>
        <begin position="35"/>
        <end position="58"/>
    </location>
</feature>
<keyword evidence="2" id="KW-1133">Transmembrane helix</keyword>
<dbReference type="InterPro" id="IPR013783">
    <property type="entry name" value="Ig-like_fold"/>
</dbReference>
<comment type="caution">
    <text evidence="3">The sequence shown here is derived from an EMBL/GenBank/DDBJ whole genome shotgun (WGS) entry which is preliminary data.</text>
</comment>
<organism evidence="3 4">
    <name type="scientific">Herbiconiux daphne</name>
    <dbReference type="NCBI Taxonomy" id="2970914"/>
    <lineage>
        <taxon>Bacteria</taxon>
        <taxon>Bacillati</taxon>
        <taxon>Actinomycetota</taxon>
        <taxon>Actinomycetes</taxon>
        <taxon>Micrococcales</taxon>
        <taxon>Microbacteriaceae</taxon>
        <taxon>Herbiconiux</taxon>
    </lineage>
</organism>
<evidence type="ECO:0000313" key="3">
    <source>
        <dbReference type="EMBL" id="MCS5734271.1"/>
    </source>
</evidence>
<feature type="region of interest" description="Disordered" evidence="1">
    <location>
        <begin position="163"/>
        <end position="185"/>
    </location>
</feature>
<keyword evidence="2" id="KW-0472">Membrane</keyword>
<sequence length="296" mass="30437">MAAARADAIIAFNKSALKIVENLGKEDGLTGRKRFWVTAGFSLLAILLTGAIALIVVLRQQTTVPNLIACVFALAVLLLAGFINPLQTIERDVVFRRWSDLIVAGFFLQAGDWDAHLSDMRLATRNATAGFAILATAHGRASRRVTDTLASIVKSAAELGADDPKDGDATELALTNPGNQKSTVGTKITELKLDASGPGTLTYSGSLPDGLAVDVATGTISGTPAKAENKAVTISVASDKLPDQSLTVGFPWTVEAAVTPPAADGGGQAPGPKPADPADPANPADPVDPAKPAATP</sequence>
<dbReference type="Pfam" id="PF05345">
    <property type="entry name" value="He_PIG"/>
    <property type="match status" value="1"/>
</dbReference>
<keyword evidence="4" id="KW-1185">Reference proteome</keyword>
<dbReference type="Proteomes" id="UP001165586">
    <property type="component" value="Unassembled WGS sequence"/>
</dbReference>
<protein>
    <submittedName>
        <fullName evidence="3">Ig domain-containing protein</fullName>
    </submittedName>
</protein>
<dbReference type="Gene3D" id="2.60.40.10">
    <property type="entry name" value="Immunoglobulins"/>
    <property type="match status" value="1"/>
</dbReference>
<proteinExistence type="predicted"/>
<gene>
    <name evidence="3" type="ORF">N1032_11035</name>
</gene>
<evidence type="ECO:0000313" key="4">
    <source>
        <dbReference type="Proteomes" id="UP001165586"/>
    </source>
</evidence>
<dbReference type="EMBL" id="JANLCJ010000003">
    <property type="protein sequence ID" value="MCS5734271.1"/>
    <property type="molecule type" value="Genomic_DNA"/>
</dbReference>
<feature type="compositionally biased region" description="Low complexity" evidence="1">
    <location>
        <begin position="278"/>
        <end position="296"/>
    </location>
</feature>
<reference evidence="3" key="1">
    <citation type="submission" date="2022-08" db="EMBL/GenBank/DDBJ databases">
        <authorList>
            <person name="Deng Y."/>
            <person name="Han X.-F."/>
            <person name="Zhang Y.-Q."/>
        </authorList>
    </citation>
    <scope>NUCLEOTIDE SEQUENCE</scope>
    <source>
        <strain evidence="3">CPCC 203386</strain>
    </source>
</reference>